<dbReference type="InterPro" id="IPR044450">
    <property type="entry name" value="AtDRB-like_DSRM_1"/>
</dbReference>
<dbReference type="PANTHER" id="PTHR46031">
    <property type="match status" value="1"/>
</dbReference>
<evidence type="ECO:0000256" key="3">
    <source>
        <dbReference type="PROSITE-ProRule" id="PRU00266"/>
    </source>
</evidence>
<reference evidence="6" key="2">
    <citation type="journal article" date="2023" name="Int. J. Mol. Sci.">
        <title>De Novo Assembly and Annotation of 11 Diverse Shrub Willow (Salix) Genomes Reveals Novel Gene Organization in Sex-Linked Regions.</title>
        <authorList>
            <person name="Hyden B."/>
            <person name="Feng K."/>
            <person name="Yates T.B."/>
            <person name="Jawdy S."/>
            <person name="Cereghino C."/>
            <person name="Smart L.B."/>
            <person name="Muchero W."/>
        </authorList>
    </citation>
    <scope>NUCLEOTIDE SEQUENCE [LARGE SCALE GENOMIC DNA]</scope>
    <source>
        <tissue evidence="6">Shoot tip</tissue>
    </source>
</reference>
<dbReference type="OrthoDB" id="5988181at2759"/>
<dbReference type="CDD" id="cd19908">
    <property type="entry name" value="DSRM_AtDRB-like_rpt2"/>
    <property type="match status" value="1"/>
</dbReference>
<feature type="compositionally biased region" description="Polar residues" evidence="4">
    <location>
        <begin position="369"/>
        <end position="386"/>
    </location>
</feature>
<dbReference type="CDD" id="cd19907">
    <property type="entry name" value="DSRM_AtDRB-like_rpt1"/>
    <property type="match status" value="1"/>
</dbReference>
<evidence type="ECO:0000259" key="5">
    <source>
        <dbReference type="PROSITE" id="PS50137"/>
    </source>
</evidence>
<reference evidence="6" key="1">
    <citation type="submission" date="2022-11" db="EMBL/GenBank/DDBJ databases">
        <authorList>
            <person name="Hyden B.L."/>
            <person name="Feng K."/>
            <person name="Yates T."/>
            <person name="Jawdy S."/>
            <person name="Smart L.B."/>
            <person name="Muchero W."/>
        </authorList>
    </citation>
    <scope>NUCLEOTIDE SEQUENCE</scope>
    <source>
        <tissue evidence="6">Shoot tip</tissue>
    </source>
</reference>
<dbReference type="SMART" id="SM00358">
    <property type="entry name" value="DSRM"/>
    <property type="match status" value="2"/>
</dbReference>
<dbReference type="Gene3D" id="3.30.160.20">
    <property type="match status" value="2"/>
</dbReference>
<feature type="compositionally biased region" description="Low complexity" evidence="4">
    <location>
        <begin position="160"/>
        <end position="171"/>
    </location>
</feature>
<gene>
    <name evidence="6" type="ORF">OIU85_004955</name>
</gene>
<feature type="domain" description="DRBM" evidence="5">
    <location>
        <begin position="1"/>
        <end position="70"/>
    </location>
</feature>
<dbReference type="InterPro" id="IPR044451">
    <property type="entry name" value="AtDRB-like_DSRM_2"/>
</dbReference>
<keyword evidence="2 3" id="KW-0694">RNA-binding</keyword>
<comment type="caution">
    <text evidence="6">The sequence shown here is derived from an EMBL/GenBank/DDBJ whole genome shotgun (WGS) entry which is preliminary data.</text>
</comment>
<dbReference type="Proteomes" id="UP001151529">
    <property type="component" value="Chromosome 13"/>
</dbReference>
<proteinExistence type="predicted"/>
<protein>
    <recommendedName>
        <fullName evidence="5">DRBM domain-containing protein</fullName>
    </recommendedName>
</protein>
<organism evidence="6 7">
    <name type="scientific">Salix viminalis</name>
    <name type="common">Common osier</name>
    <name type="synonym">Basket willow</name>
    <dbReference type="NCBI Taxonomy" id="40686"/>
    <lineage>
        <taxon>Eukaryota</taxon>
        <taxon>Viridiplantae</taxon>
        <taxon>Streptophyta</taxon>
        <taxon>Embryophyta</taxon>
        <taxon>Tracheophyta</taxon>
        <taxon>Spermatophyta</taxon>
        <taxon>Magnoliopsida</taxon>
        <taxon>eudicotyledons</taxon>
        <taxon>Gunneridae</taxon>
        <taxon>Pentapetalae</taxon>
        <taxon>rosids</taxon>
        <taxon>fabids</taxon>
        <taxon>Malpighiales</taxon>
        <taxon>Salicaceae</taxon>
        <taxon>Saliceae</taxon>
        <taxon>Salix</taxon>
    </lineage>
</organism>
<dbReference type="InterPro" id="IPR014720">
    <property type="entry name" value="dsRBD_dom"/>
</dbReference>
<dbReference type="GO" id="GO:0003725">
    <property type="term" value="F:double-stranded RNA binding"/>
    <property type="evidence" value="ECO:0007669"/>
    <property type="project" value="InterPro"/>
</dbReference>
<keyword evidence="7" id="KW-1185">Reference proteome</keyword>
<feature type="domain" description="DRBM" evidence="5">
    <location>
        <begin position="87"/>
        <end position="155"/>
    </location>
</feature>
<evidence type="ECO:0000256" key="4">
    <source>
        <dbReference type="SAM" id="MobiDB-lite"/>
    </source>
</evidence>
<evidence type="ECO:0000313" key="7">
    <source>
        <dbReference type="Proteomes" id="UP001151529"/>
    </source>
</evidence>
<evidence type="ECO:0000256" key="1">
    <source>
        <dbReference type="ARBA" id="ARBA00022737"/>
    </source>
</evidence>
<accession>A0A9Q0SXZ0</accession>
<dbReference type="FunFam" id="3.30.160.20:FF:000036">
    <property type="entry name" value="Double-stranded RNA-binding protein 2"/>
    <property type="match status" value="2"/>
</dbReference>
<evidence type="ECO:0000313" key="6">
    <source>
        <dbReference type="EMBL" id="KAJ6694219.1"/>
    </source>
</evidence>
<sequence length="530" mass="58612">MYKNQLQELAQRSCFNLPSYSCIREGPDHAPRFKATVNFNGETFESPTFCSTLRLAEHAAAEVALNTLASRGPSRALIAGVLDETGVYKNLLQETAHRAGLKLPVYTTIRSGPGHVPVFSCTVELAGMSFIGEPARTKKQAQKHAAMTAWSSLKRLVQHSTPSSNSSTSSPVEPKRSSEEQEQVVIARILASLQPAGIKNSKQSDSQRGQERFIPVCKDLTPPIPTLYPVQCQGWAYPSFTPEMAIYQMWQQEELFQLQNRRLLAFQVPPVSPGPQILPYMQSILHSDSVLFGPLREQEPVPVSPRITIATSRPLYLADHHVSDPIKGESKVTIREIHEEKPEESVQCSTSVIPDPLLNWKEKDENVQPGDNQTRQFERTSCSNKDSGYRPPDFQAQNMQTFHSSRVNLQHPQRASSLRSFRPASSVAPPVMIRSVRPVPSSTVPPALNSNMGPPPVPKLQDLAAQIPAPSRMRNWRLFISSQSLASQNEPWWCPPAFHGTSCSDKIGCASLFGSSSEENANFKPGESGT</sequence>
<dbReference type="AlphaFoldDB" id="A0A9Q0SXZ0"/>
<keyword evidence="1" id="KW-0677">Repeat</keyword>
<feature type="region of interest" description="Disordered" evidence="4">
    <location>
        <begin position="362"/>
        <end position="395"/>
    </location>
</feature>
<dbReference type="EMBL" id="JAPFFL010000011">
    <property type="protein sequence ID" value="KAJ6694219.1"/>
    <property type="molecule type" value="Genomic_DNA"/>
</dbReference>
<evidence type="ECO:0000256" key="2">
    <source>
        <dbReference type="ARBA" id="ARBA00022884"/>
    </source>
</evidence>
<name>A0A9Q0SXZ0_SALVM</name>
<dbReference type="SUPFAM" id="SSF54768">
    <property type="entry name" value="dsRNA-binding domain-like"/>
    <property type="match status" value="2"/>
</dbReference>
<dbReference type="PANTHER" id="PTHR46031:SF39">
    <property type="entry name" value="DRBM DOMAIN-CONTAINING PROTEIN"/>
    <property type="match status" value="1"/>
</dbReference>
<dbReference type="Pfam" id="PF00035">
    <property type="entry name" value="dsrm"/>
    <property type="match status" value="2"/>
</dbReference>
<feature type="region of interest" description="Disordered" evidence="4">
    <location>
        <begin position="157"/>
        <end position="178"/>
    </location>
</feature>
<dbReference type="PROSITE" id="PS50137">
    <property type="entry name" value="DS_RBD"/>
    <property type="match status" value="2"/>
</dbReference>